<organism evidence="2 3">
    <name type="scientific">Clunio marinus</name>
    <dbReference type="NCBI Taxonomy" id="568069"/>
    <lineage>
        <taxon>Eukaryota</taxon>
        <taxon>Metazoa</taxon>
        <taxon>Ecdysozoa</taxon>
        <taxon>Arthropoda</taxon>
        <taxon>Hexapoda</taxon>
        <taxon>Insecta</taxon>
        <taxon>Pterygota</taxon>
        <taxon>Neoptera</taxon>
        <taxon>Endopterygota</taxon>
        <taxon>Diptera</taxon>
        <taxon>Nematocera</taxon>
        <taxon>Chironomoidea</taxon>
        <taxon>Chironomidae</taxon>
        <taxon>Clunio</taxon>
    </lineage>
</organism>
<dbReference type="AlphaFoldDB" id="A0A1J1HFI4"/>
<protein>
    <submittedName>
        <fullName evidence="2">CLUMA_CG000194, isoform C</fullName>
    </submittedName>
</protein>
<reference evidence="2 3" key="1">
    <citation type="submission" date="2015-04" db="EMBL/GenBank/DDBJ databases">
        <authorList>
            <person name="Syromyatnikov M.Y."/>
            <person name="Popov V.N."/>
        </authorList>
    </citation>
    <scope>NUCLEOTIDE SEQUENCE [LARGE SCALE GENOMIC DNA]</scope>
</reference>
<accession>A0A1J1HFI4</accession>
<name>A0A1J1HFI4_9DIPT</name>
<evidence type="ECO:0000256" key="1">
    <source>
        <dbReference type="SAM" id="MobiDB-lite"/>
    </source>
</evidence>
<feature type="compositionally biased region" description="Polar residues" evidence="1">
    <location>
        <begin position="65"/>
        <end position="92"/>
    </location>
</feature>
<feature type="compositionally biased region" description="Low complexity" evidence="1">
    <location>
        <begin position="28"/>
        <end position="39"/>
    </location>
</feature>
<dbReference type="OrthoDB" id="16692at2759"/>
<proteinExistence type="predicted"/>
<sequence>MFYKRNAYIMRYRLLSEPELTSLLKTTLSNGSLQSSNSLKAKGEPSLNETSSECIDSHDNLRNEPMSSRQLATDNNDNISHNRENNNLMETS</sequence>
<evidence type="ECO:0000313" key="3">
    <source>
        <dbReference type="Proteomes" id="UP000183832"/>
    </source>
</evidence>
<evidence type="ECO:0000313" key="2">
    <source>
        <dbReference type="EMBL" id="CRK86322.1"/>
    </source>
</evidence>
<feature type="region of interest" description="Disordered" evidence="1">
    <location>
        <begin position="28"/>
        <end position="92"/>
    </location>
</feature>
<gene>
    <name evidence="2" type="ORF">CLUMA_CG000194</name>
</gene>
<keyword evidence="3" id="KW-1185">Reference proteome</keyword>
<dbReference type="Proteomes" id="UP000183832">
    <property type="component" value="Unassembled WGS sequence"/>
</dbReference>
<dbReference type="EMBL" id="CVRI01000001">
    <property type="protein sequence ID" value="CRK86322.1"/>
    <property type="molecule type" value="Genomic_DNA"/>
</dbReference>